<dbReference type="Gene3D" id="3.30.60.20">
    <property type="match status" value="1"/>
</dbReference>
<evidence type="ECO:0000259" key="17">
    <source>
        <dbReference type="PROSITE" id="PS50132"/>
    </source>
</evidence>
<dbReference type="EMBL" id="OV725079">
    <property type="protein sequence ID" value="CAH1396088.1"/>
    <property type="molecule type" value="Genomic_DNA"/>
</dbReference>
<dbReference type="GO" id="GO:0005096">
    <property type="term" value="F:GTPase activator activity"/>
    <property type="evidence" value="ECO:0007669"/>
    <property type="project" value="UniProtKB-KW"/>
</dbReference>
<feature type="compositionally biased region" description="Polar residues" evidence="12">
    <location>
        <begin position="146"/>
        <end position="157"/>
    </location>
</feature>
<dbReference type="SMART" id="SM00233">
    <property type="entry name" value="PH"/>
    <property type="match status" value="1"/>
</dbReference>
<dbReference type="Pfam" id="PF09128">
    <property type="entry name" value="RGS-like"/>
    <property type="match status" value="1"/>
</dbReference>
<dbReference type="PANTHER" id="PTHR45872:SF2">
    <property type="entry name" value="RHO GUANINE NUCLEOTIDE EXCHANGE FACTOR 2, ISOFORM D"/>
    <property type="match status" value="1"/>
</dbReference>
<dbReference type="Pfam" id="PF17838">
    <property type="entry name" value="PH_16"/>
    <property type="match status" value="1"/>
</dbReference>
<feature type="domain" description="Phorbol-ester/DAG-type" evidence="15">
    <location>
        <begin position="659"/>
        <end position="709"/>
    </location>
</feature>
<sequence length="1570" mass="176926">MMDSSPPGIPDKTEESDHPVSLKSGKKPSLKRWSSFNHGKRRLLCNGPSFRRSPTARPDNLVNSYTTISIHKDERGYGMKVSGDNPVYVQSVKEGGAAERAGLHSGDTIVKVNGVNVLHLTHTEVVELIKAASQVVLTVQQNPLRERSSSNVMSSPNLHRANHHHSLPSRDHRITAPQPVDHEKMRQLEYEKAHTLKLMLEKERRYVESLRSKLAKNKDPGTESIIQQDLVGAERRVQTLQQQLEQEGLDPPPLPCRNMPNMPPRPPPTSPPPLPPRQCLVHSMSAVEKSFEMAGPQVLQHTHQRTKSSPDNLSVNLTLSEATKRLIASESMSELHFAKSHGSIAWETEPTTGGLTPPGTPPPPYLPGQNSPEHTYTTIPDDDLPLPTSEICDSPVKSSGFTIHNATQVQQPIISMEDEDMSDQEMTQTEDHGPFKSLSKLWTHQAHLAVFLNYVISNSDPASLLFYLVTDLYKEGNAKEMKKWAYEIHSSFLVPGAPLRLNNVDENIAREIDDVLSKQADKEEILRKIFWKARQKAKEELNEQLADFQAKRTAGLGTLFGPRDAELDESIHDKAKELKIIESILIPKLEPYLEDIERGIVDDKRFSTGAALGTVMSKVFGLRGPHFNSLLERCLTYVSKDKSLKTRLIGKTRKVTTRGHQCVAYQYYTVTYCNHCQLIIWGIGPQGYQCTNCGLNIHRNCVSVLDENCPGPMVKKEKGNDRISKLMERIRPENTKRKPSSQSFAQGERNKRLLEEDPALAADNESGERSGSGREKRPDPVRESSEDHGRAKQSASQDHDPLDPSAQAGDPPPPHGAKQHGRGSGVNRSESYKERIPQKRKREQRKTSDPNLSKSNNEAEADVQSFSFNPPPNSGSSSNSSLSTRSLESPSNSTEAVACQQQQPWDSDIESDPVPPEWTASIPEEVREKMTEDERKRQEIINELFYTEKSHVRGLKVLERIFYRPMKEKEILNPEQLNLLFANLEEMVQIHSTFNNSMKALRNENPVIGDISQLLLNMFDGTAGETFQKAAAMFCAQQHSSLELLKEKRKKDQKFHTFLNEAEMNSVCRRLQLKDILPTGWQRLTKYPLLLENLVKYSKGCDSDEVNRLQRALERSKEVLNHVDSAIKEAENHNRLLEIQRRLDTSSYDRTDHPTSTEFKNLDLTKHRLLYEGSLFLRIQNRQKLIDLHVLLLEDAIILLQKQDEKFVLKFYSQSLSPIIKISTVLVRPNAVDKKALFLVNTSHNEAQIYDFVANSNSDKRRWFKQISDAAEAYKTKEGKNKRVDVSSTEEPSDITDKSKEIEDVVESDLIAQQGSPVLNSTPQPESPQPSAPSPRVSERVRNDEMLATYTEESSLVEPSEVVISQRDIHTAEPVLTPLEKLRRKDEIVREALFEKQVLVADILHIPREEFDAIADLAGEATTGDKDPSELILAAVQQASNLSSIVNEALRVSEEEVVSATVSPGHIPSVPAHKLYSIVNALNSHLSHLLNVMNERDEERERLRKELQKSRERIHAMHERHEHNGFLEQENSQSENVQPPLSSETLEETLPGETENSPGEEGDESSQLLP</sequence>
<dbReference type="Gene3D" id="2.30.42.10">
    <property type="match status" value="1"/>
</dbReference>
<dbReference type="SMART" id="SM00228">
    <property type="entry name" value="PDZ"/>
    <property type="match status" value="1"/>
</dbReference>
<dbReference type="SUPFAM" id="SSF57889">
    <property type="entry name" value="Cysteine-rich domain"/>
    <property type="match status" value="1"/>
</dbReference>
<feature type="compositionally biased region" description="Basic and acidic residues" evidence="12">
    <location>
        <begin position="766"/>
        <end position="790"/>
    </location>
</feature>
<dbReference type="SMART" id="SM00325">
    <property type="entry name" value="RhoGEF"/>
    <property type="match status" value="1"/>
</dbReference>
<dbReference type="CDD" id="cd00160">
    <property type="entry name" value="RhoGEF"/>
    <property type="match status" value="1"/>
</dbReference>
<evidence type="ECO:0000256" key="6">
    <source>
        <dbReference type="ARBA" id="ARBA00022658"/>
    </source>
</evidence>
<name>A0A9P0H603_NEZVI</name>
<dbReference type="SUPFAM" id="SSF48097">
    <property type="entry name" value="Regulator of G-protein signaling, RGS"/>
    <property type="match status" value="1"/>
</dbReference>
<dbReference type="InterPro" id="IPR046349">
    <property type="entry name" value="C1-like_sf"/>
</dbReference>
<feature type="compositionally biased region" description="Basic and acidic residues" evidence="12">
    <location>
        <begin position="11"/>
        <end position="20"/>
    </location>
</feature>
<keyword evidence="19" id="KW-1185">Reference proteome</keyword>
<dbReference type="InterPro" id="IPR036305">
    <property type="entry name" value="RGS_sf"/>
</dbReference>
<feature type="region of interest" description="Disordered" evidence="12">
    <location>
        <begin position="245"/>
        <end position="273"/>
    </location>
</feature>
<dbReference type="InterPro" id="IPR001849">
    <property type="entry name" value="PH_domain"/>
</dbReference>
<evidence type="ECO:0000256" key="10">
    <source>
        <dbReference type="ARBA" id="ARBA00023136"/>
    </source>
</evidence>
<evidence type="ECO:0000256" key="3">
    <source>
        <dbReference type="ARBA" id="ARBA00022468"/>
    </source>
</evidence>
<evidence type="ECO:0000259" key="14">
    <source>
        <dbReference type="PROSITE" id="PS50010"/>
    </source>
</evidence>
<dbReference type="OrthoDB" id="2272012at2759"/>
<feature type="compositionally biased region" description="Pro residues" evidence="12">
    <location>
        <begin position="250"/>
        <end position="273"/>
    </location>
</feature>
<keyword evidence="4" id="KW-0963">Cytoplasm</keyword>
<evidence type="ECO:0000259" key="15">
    <source>
        <dbReference type="PROSITE" id="PS50081"/>
    </source>
</evidence>
<dbReference type="Gene3D" id="1.20.900.10">
    <property type="entry name" value="Dbl homology (DH) domain"/>
    <property type="match status" value="1"/>
</dbReference>
<feature type="region of interest" description="Disordered" evidence="12">
    <location>
        <begin position="1524"/>
        <end position="1570"/>
    </location>
</feature>
<dbReference type="InterPro" id="IPR000219">
    <property type="entry name" value="DH_dom"/>
</dbReference>
<dbReference type="InterPro" id="IPR041020">
    <property type="entry name" value="PH_16"/>
</dbReference>
<keyword evidence="5" id="KW-0597">Phosphoprotein</keyword>
<dbReference type="InterPro" id="IPR036034">
    <property type="entry name" value="PDZ_sf"/>
</dbReference>
<proteinExistence type="predicted"/>
<dbReference type="InterPro" id="IPR016137">
    <property type="entry name" value="RGS"/>
</dbReference>
<dbReference type="PROSITE" id="PS50132">
    <property type="entry name" value="RGS"/>
    <property type="match status" value="1"/>
</dbReference>
<dbReference type="SUPFAM" id="SSF50729">
    <property type="entry name" value="PH domain-like"/>
    <property type="match status" value="1"/>
</dbReference>
<dbReference type="PANTHER" id="PTHR45872">
    <property type="entry name" value="RHO GUANINE NUCLEOTIDE EXCHANGE FACTOR 2, ISOFORM D"/>
    <property type="match status" value="1"/>
</dbReference>
<dbReference type="Proteomes" id="UP001152798">
    <property type="component" value="Chromosome 3"/>
</dbReference>
<dbReference type="PROSITE" id="PS50010">
    <property type="entry name" value="DH_2"/>
    <property type="match status" value="1"/>
</dbReference>
<feature type="region of interest" description="Disordered" evidence="12">
    <location>
        <begin position="728"/>
        <end position="920"/>
    </location>
</feature>
<evidence type="ECO:0000256" key="8">
    <source>
        <dbReference type="ARBA" id="ARBA00022833"/>
    </source>
</evidence>
<dbReference type="GO" id="GO:0005737">
    <property type="term" value="C:cytoplasm"/>
    <property type="evidence" value="ECO:0007669"/>
    <property type="project" value="UniProtKB-SubCell"/>
</dbReference>
<feature type="compositionally biased region" description="Basic and acidic residues" evidence="12">
    <location>
        <begin position="168"/>
        <end position="178"/>
    </location>
</feature>
<reference evidence="18" key="1">
    <citation type="submission" date="2022-01" db="EMBL/GenBank/DDBJ databases">
        <authorList>
            <person name="King R."/>
        </authorList>
    </citation>
    <scope>NUCLEOTIDE SEQUENCE</scope>
</reference>
<dbReference type="GO" id="GO:0046872">
    <property type="term" value="F:metal ion binding"/>
    <property type="evidence" value="ECO:0007669"/>
    <property type="project" value="UniProtKB-KW"/>
</dbReference>
<gene>
    <name evidence="18" type="ORF">NEZAVI_LOCUS6224</name>
</gene>
<keyword evidence="8" id="KW-0862">Zinc</keyword>
<keyword evidence="7" id="KW-0479">Metal-binding</keyword>
<accession>A0A9P0H603</accession>
<feature type="domain" description="PH" evidence="13">
    <location>
        <begin position="1168"/>
        <end position="1272"/>
    </location>
</feature>
<dbReference type="CDD" id="cd20832">
    <property type="entry name" value="C1_ARHGEF-like"/>
    <property type="match status" value="1"/>
</dbReference>
<evidence type="ECO:0000256" key="7">
    <source>
        <dbReference type="ARBA" id="ARBA00022723"/>
    </source>
</evidence>
<feature type="domain" description="PDZ" evidence="16">
    <location>
        <begin position="67"/>
        <end position="136"/>
    </location>
</feature>
<feature type="compositionally biased region" description="Polar residues" evidence="12">
    <location>
        <begin position="849"/>
        <end position="858"/>
    </location>
</feature>
<evidence type="ECO:0000256" key="5">
    <source>
        <dbReference type="ARBA" id="ARBA00022553"/>
    </source>
</evidence>
<evidence type="ECO:0000256" key="12">
    <source>
        <dbReference type="SAM" id="MobiDB-lite"/>
    </source>
</evidence>
<dbReference type="SMART" id="SM00109">
    <property type="entry name" value="C1"/>
    <property type="match status" value="1"/>
</dbReference>
<evidence type="ECO:0000256" key="4">
    <source>
        <dbReference type="ARBA" id="ARBA00022490"/>
    </source>
</evidence>
<evidence type="ECO:0000256" key="11">
    <source>
        <dbReference type="SAM" id="Coils"/>
    </source>
</evidence>
<keyword evidence="10" id="KW-0472">Membrane</keyword>
<dbReference type="InterPro" id="IPR044926">
    <property type="entry name" value="RGS_subdomain_2"/>
</dbReference>
<dbReference type="InterPro" id="IPR002219">
    <property type="entry name" value="PKC_DAG/PE"/>
</dbReference>
<feature type="coiled-coil region" evidence="11">
    <location>
        <begin position="1486"/>
        <end position="1520"/>
    </location>
</feature>
<dbReference type="GO" id="GO:0016020">
    <property type="term" value="C:membrane"/>
    <property type="evidence" value="ECO:0007669"/>
    <property type="project" value="UniProtKB-SubCell"/>
</dbReference>
<feature type="domain" description="DH" evidence="14">
    <location>
        <begin position="936"/>
        <end position="1126"/>
    </location>
</feature>
<dbReference type="Pfam" id="PF00130">
    <property type="entry name" value="C1_1"/>
    <property type="match status" value="1"/>
</dbReference>
<dbReference type="PROSITE" id="PS50106">
    <property type="entry name" value="PDZ"/>
    <property type="match status" value="1"/>
</dbReference>
<dbReference type="CDD" id="cd08756">
    <property type="entry name" value="RGS_GEF_like"/>
    <property type="match status" value="1"/>
</dbReference>
<dbReference type="Pfam" id="PF00595">
    <property type="entry name" value="PDZ"/>
    <property type="match status" value="1"/>
</dbReference>
<dbReference type="InterPro" id="IPR001478">
    <property type="entry name" value="PDZ"/>
</dbReference>
<dbReference type="GO" id="GO:0007186">
    <property type="term" value="P:G protein-coupled receptor signaling pathway"/>
    <property type="evidence" value="ECO:0007669"/>
    <property type="project" value="TreeGrafter"/>
</dbReference>
<evidence type="ECO:0000256" key="9">
    <source>
        <dbReference type="ARBA" id="ARBA00023054"/>
    </source>
</evidence>
<keyword evidence="9 11" id="KW-0175">Coiled coil</keyword>
<dbReference type="SUPFAM" id="SSF48065">
    <property type="entry name" value="DBL homology domain (DH-domain)"/>
    <property type="match status" value="1"/>
</dbReference>
<dbReference type="InterPro" id="IPR011993">
    <property type="entry name" value="PH-like_dom_sf"/>
</dbReference>
<dbReference type="SUPFAM" id="SSF50156">
    <property type="entry name" value="PDZ domain-like"/>
    <property type="match status" value="1"/>
</dbReference>
<feature type="coiled-coil region" evidence="11">
    <location>
        <begin position="1113"/>
        <end position="1140"/>
    </location>
</feature>
<feature type="compositionally biased region" description="Low complexity" evidence="12">
    <location>
        <begin position="1539"/>
        <end position="1555"/>
    </location>
</feature>
<protein>
    <recommendedName>
        <fullName evidence="20">Rho guanine nucleotide exchange factor 12</fullName>
    </recommendedName>
</protein>
<evidence type="ECO:0000259" key="13">
    <source>
        <dbReference type="PROSITE" id="PS50003"/>
    </source>
</evidence>
<evidence type="ECO:0000256" key="2">
    <source>
        <dbReference type="ARBA" id="ARBA00004496"/>
    </source>
</evidence>
<keyword evidence="6" id="KW-0344">Guanine-nucleotide releasing factor</keyword>
<feature type="region of interest" description="Disordered" evidence="12">
    <location>
        <begin position="1278"/>
        <end position="1300"/>
    </location>
</feature>
<feature type="region of interest" description="Disordered" evidence="12">
    <location>
        <begin position="1"/>
        <end position="33"/>
    </location>
</feature>
<evidence type="ECO:0008006" key="20">
    <source>
        <dbReference type="Google" id="ProtNLM"/>
    </source>
</evidence>
<dbReference type="Gene3D" id="1.10.167.10">
    <property type="entry name" value="Regulator of G-protein Signalling 4, domain 2"/>
    <property type="match status" value="1"/>
</dbReference>
<dbReference type="GO" id="GO:0005085">
    <property type="term" value="F:guanyl-nucleotide exchange factor activity"/>
    <property type="evidence" value="ECO:0007669"/>
    <property type="project" value="UniProtKB-KW"/>
</dbReference>
<comment type="subcellular location">
    <subcellularLocation>
        <location evidence="2">Cytoplasm</location>
    </subcellularLocation>
    <subcellularLocation>
        <location evidence="1">Membrane</location>
    </subcellularLocation>
</comment>
<evidence type="ECO:0000313" key="19">
    <source>
        <dbReference type="Proteomes" id="UP001152798"/>
    </source>
</evidence>
<evidence type="ECO:0000313" key="18">
    <source>
        <dbReference type="EMBL" id="CAH1396088.1"/>
    </source>
</evidence>
<keyword evidence="3" id="KW-0343">GTPase activation</keyword>
<dbReference type="GO" id="GO:0001664">
    <property type="term" value="F:G protein-coupled receptor binding"/>
    <property type="evidence" value="ECO:0007669"/>
    <property type="project" value="TreeGrafter"/>
</dbReference>
<feature type="domain" description="RGS" evidence="17">
    <location>
        <begin position="437"/>
        <end position="542"/>
    </location>
</feature>
<dbReference type="Gene3D" id="2.30.29.30">
    <property type="entry name" value="Pleckstrin-homology domain (PH domain)/Phosphotyrosine-binding domain (PTB)"/>
    <property type="match status" value="1"/>
</dbReference>
<dbReference type="CDD" id="cd13329">
    <property type="entry name" value="PH_RhoGEF"/>
    <property type="match status" value="1"/>
</dbReference>
<evidence type="ECO:0000259" key="16">
    <source>
        <dbReference type="PROSITE" id="PS50106"/>
    </source>
</evidence>
<dbReference type="InterPro" id="IPR015212">
    <property type="entry name" value="RGS-like_dom"/>
</dbReference>
<organism evidence="18 19">
    <name type="scientific">Nezara viridula</name>
    <name type="common">Southern green stink bug</name>
    <name type="synonym">Cimex viridulus</name>
    <dbReference type="NCBI Taxonomy" id="85310"/>
    <lineage>
        <taxon>Eukaryota</taxon>
        <taxon>Metazoa</taxon>
        <taxon>Ecdysozoa</taxon>
        <taxon>Arthropoda</taxon>
        <taxon>Hexapoda</taxon>
        <taxon>Insecta</taxon>
        <taxon>Pterygota</taxon>
        <taxon>Neoptera</taxon>
        <taxon>Paraneoptera</taxon>
        <taxon>Hemiptera</taxon>
        <taxon>Heteroptera</taxon>
        <taxon>Panheteroptera</taxon>
        <taxon>Pentatomomorpha</taxon>
        <taxon>Pentatomoidea</taxon>
        <taxon>Pentatomidae</taxon>
        <taxon>Pentatominae</taxon>
        <taxon>Nezara</taxon>
    </lineage>
</organism>
<dbReference type="PROSITE" id="PS50081">
    <property type="entry name" value="ZF_DAG_PE_2"/>
    <property type="match status" value="1"/>
</dbReference>
<feature type="region of interest" description="Disordered" evidence="12">
    <location>
        <begin position="146"/>
        <end position="178"/>
    </location>
</feature>
<dbReference type="InterPro" id="IPR035899">
    <property type="entry name" value="DBL_dom_sf"/>
</dbReference>
<dbReference type="Pfam" id="PF00621">
    <property type="entry name" value="RhoGEF"/>
    <property type="match status" value="1"/>
</dbReference>
<evidence type="ECO:0000256" key="1">
    <source>
        <dbReference type="ARBA" id="ARBA00004370"/>
    </source>
</evidence>
<feature type="compositionally biased region" description="Low complexity" evidence="12">
    <location>
        <begin position="874"/>
        <end position="893"/>
    </location>
</feature>
<dbReference type="PROSITE" id="PS50003">
    <property type="entry name" value="PH_DOMAIN"/>
    <property type="match status" value="1"/>
</dbReference>
<feature type="region of interest" description="Disordered" evidence="12">
    <location>
        <begin position="1315"/>
        <end position="1340"/>
    </location>
</feature>